<dbReference type="Proteomes" id="UP000190460">
    <property type="component" value="Unassembled WGS sequence"/>
</dbReference>
<dbReference type="Pfam" id="PF02470">
    <property type="entry name" value="MlaD"/>
    <property type="match status" value="3"/>
</dbReference>
<evidence type="ECO:0000256" key="2">
    <source>
        <dbReference type="ARBA" id="ARBA00022475"/>
    </source>
</evidence>
<dbReference type="GO" id="GO:0005886">
    <property type="term" value="C:plasma membrane"/>
    <property type="evidence" value="ECO:0007669"/>
    <property type="project" value="UniProtKB-SubCell"/>
</dbReference>
<accession>A0A1T4WV40</accession>
<dbReference type="AlphaFoldDB" id="A0A1T4WV40"/>
<dbReference type="PANTHER" id="PTHR30462">
    <property type="entry name" value="INTERMEMBRANE TRANSPORT PROTEIN PQIB-RELATED"/>
    <property type="match status" value="1"/>
</dbReference>
<sequence>MNSGIDPLPHQAELPAVQIRRQRWPSPVWLLPLAAALISLWLLLQNWLEQGEIITVHFPSAEGIDPGNTQVRYKAVNVGKVKSVKFDANMNPLVTLALNREMSDVLDCSAQFWVVRPRIRGAEISGITTLFSGTYIGMLPQRAEGELAENESTICYQALEEPPATKPNRPGREFKLMTDSMGSLDIGTPIFYKQLQVGEIINYRLSADSGQVELDVFIDEPYYRLINKNSRFWDVSGIDVRVDSVGAEVRMESLTSLLIGGIAFETSPEQNQGLPISPSNTVFKLYPDQASSREKQYQDRLYYTVYFNGSLRGLAEKAPVEFQGIRVGQVEKIKLHLDPKSLDIRIPVLISIEPQRFSEELSLAEAPKLMASLVERGMRAKLENGNLLTGQRFIGLSFDEKAKPDLIAKGQFYDVFPTSPTPVEELSKMAAKIADDLKSSLGGVRQFIETGQLDKTVENANKLLLTTETTMTEAKQALTKAQAVLDQLQNKTLPGASQNLDKVSASLVTALAQVSTQIDQLAMQFEGSLTAVTTDFDQLSNTLNQSVTSMTQTAKQAGTDFKRSSVEFDQTLQRLQTSLTHLDRLLAQNSPTQYQITEMLDEVTAMSRSVRALTETLQRQPEALIRGKKEWEEP</sequence>
<dbReference type="STRING" id="92487.SAMN02745130_02113"/>
<evidence type="ECO:0000256" key="6">
    <source>
        <dbReference type="ARBA" id="ARBA00023136"/>
    </source>
</evidence>
<keyword evidence="5" id="KW-1133">Transmembrane helix</keyword>
<dbReference type="EMBL" id="FUYB01000009">
    <property type="protein sequence ID" value="SKA80745.1"/>
    <property type="molecule type" value="Genomic_DNA"/>
</dbReference>
<feature type="domain" description="Mce/MlaD" evidence="7">
    <location>
        <begin position="171"/>
        <end position="231"/>
    </location>
</feature>
<proteinExistence type="predicted"/>
<protein>
    <submittedName>
        <fullName evidence="8">Paraquat-inducible protein B</fullName>
    </submittedName>
</protein>
<evidence type="ECO:0000259" key="7">
    <source>
        <dbReference type="Pfam" id="PF02470"/>
    </source>
</evidence>
<evidence type="ECO:0000256" key="4">
    <source>
        <dbReference type="ARBA" id="ARBA00022692"/>
    </source>
</evidence>
<feature type="domain" description="Mce/MlaD" evidence="7">
    <location>
        <begin position="51"/>
        <end position="140"/>
    </location>
</feature>
<reference evidence="9" key="1">
    <citation type="submission" date="2017-02" db="EMBL/GenBank/DDBJ databases">
        <authorList>
            <person name="Varghese N."/>
            <person name="Submissions S."/>
        </authorList>
    </citation>
    <scope>NUCLEOTIDE SEQUENCE [LARGE SCALE GENOMIC DNA]</scope>
    <source>
        <strain evidence="9">ATCC 49788</strain>
    </source>
</reference>
<keyword evidence="9" id="KW-1185">Reference proteome</keyword>
<comment type="subcellular location">
    <subcellularLocation>
        <location evidence="1">Cell inner membrane</location>
    </subcellularLocation>
</comment>
<dbReference type="InterPro" id="IPR051800">
    <property type="entry name" value="PqiA-PqiB_transport"/>
</dbReference>
<dbReference type="RefSeq" id="WP_159448612.1">
    <property type="nucleotide sequence ID" value="NZ_FUYB01000009.1"/>
</dbReference>
<feature type="domain" description="Mce/MlaD" evidence="7">
    <location>
        <begin position="302"/>
        <end position="398"/>
    </location>
</feature>
<evidence type="ECO:0000256" key="3">
    <source>
        <dbReference type="ARBA" id="ARBA00022519"/>
    </source>
</evidence>
<keyword evidence="6" id="KW-0472">Membrane</keyword>
<dbReference type="InterPro" id="IPR003399">
    <property type="entry name" value="Mce/MlaD"/>
</dbReference>
<keyword evidence="3" id="KW-0997">Cell inner membrane</keyword>
<dbReference type="OrthoDB" id="9806984at2"/>
<organism evidence="8 9">
    <name type="scientific">Thiothrix eikelboomii</name>
    <dbReference type="NCBI Taxonomy" id="92487"/>
    <lineage>
        <taxon>Bacteria</taxon>
        <taxon>Pseudomonadati</taxon>
        <taxon>Pseudomonadota</taxon>
        <taxon>Gammaproteobacteria</taxon>
        <taxon>Thiotrichales</taxon>
        <taxon>Thiotrichaceae</taxon>
        <taxon>Thiothrix</taxon>
    </lineage>
</organism>
<name>A0A1T4WV40_9GAMM</name>
<dbReference type="PANTHER" id="PTHR30462:SF0">
    <property type="entry name" value="INTERMEMBRANE TRANSPORT PROTEIN YEBT"/>
    <property type="match status" value="1"/>
</dbReference>
<evidence type="ECO:0000313" key="8">
    <source>
        <dbReference type="EMBL" id="SKA80745.1"/>
    </source>
</evidence>
<evidence type="ECO:0000313" key="9">
    <source>
        <dbReference type="Proteomes" id="UP000190460"/>
    </source>
</evidence>
<evidence type="ECO:0000256" key="1">
    <source>
        <dbReference type="ARBA" id="ARBA00004533"/>
    </source>
</evidence>
<evidence type="ECO:0000256" key="5">
    <source>
        <dbReference type="ARBA" id="ARBA00022989"/>
    </source>
</evidence>
<keyword evidence="2" id="KW-1003">Cell membrane</keyword>
<keyword evidence="4" id="KW-0812">Transmembrane</keyword>
<gene>
    <name evidence="8" type="ORF">SAMN02745130_02113</name>
</gene>